<dbReference type="Gene3D" id="3.40.50.720">
    <property type="entry name" value="NAD(P)-binding Rossmann-like Domain"/>
    <property type="match status" value="1"/>
</dbReference>
<dbReference type="SUPFAM" id="SSF52540">
    <property type="entry name" value="P-loop containing nucleoside triphosphate hydrolases"/>
    <property type="match status" value="1"/>
</dbReference>
<dbReference type="EMBL" id="JXLP01000022">
    <property type="protein sequence ID" value="KIL75804.1"/>
    <property type="molecule type" value="Genomic_DNA"/>
</dbReference>
<reference evidence="2 3" key="1">
    <citation type="submission" date="2015-01" db="EMBL/GenBank/DDBJ databases">
        <title>Genome Assembly of Bacillus badius MTCC 1458.</title>
        <authorList>
            <person name="Verma A."/>
            <person name="Khatri I."/>
            <person name="Mual P."/>
            <person name="Subramanian S."/>
            <person name="Krishnamurthi S."/>
        </authorList>
    </citation>
    <scope>NUCLEOTIDE SEQUENCE [LARGE SCALE GENOMIC DNA]</scope>
    <source>
        <strain evidence="2 3">MTCC 1458</strain>
    </source>
</reference>
<evidence type="ECO:0000313" key="2">
    <source>
        <dbReference type="EMBL" id="KIL75804.1"/>
    </source>
</evidence>
<sequence>MFYSEQKPDNFILGIAPADAFLQLTEREVIIQAMKFGMNIINTLQEFLTDDKARSIKNK</sequence>
<keyword evidence="3" id="KW-1185">Reference proteome</keyword>
<comment type="caution">
    <text evidence="2">The sequence shown here is derived from an EMBL/GenBank/DDBJ whole genome shotgun (WGS) entry which is preliminary data.</text>
</comment>
<protein>
    <recommendedName>
        <fullName evidence="1">D-glutamate N-acetyltransferase-like N-terminal domain-containing protein</fullName>
    </recommendedName>
</protein>
<organism evidence="2 3">
    <name type="scientific">Bacillus badius</name>
    <dbReference type="NCBI Taxonomy" id="1455"/>
    <lineage>
        <taxon>Bacteria</taxon>
        <taxon>Bacillati</taxon>
        <taxon>Bacillota</taxon>
        <taxon>Bacilli</taxon>
        <taxon>Bacillales</taxon>
        <taxon>Bacillaceae</taxon>
        <taxon>Pseudobacillus</taxon>
    </lineage>
</organism>
<evidence type="ECO:0000259" key="1">
    <source>
        <dbReference type="Pfam" id="PF17396"/>
    </source>
</evidence>
<dbReference type="InterPro" id="IPR035402">
    <property type="entry name" value="DgcN-like_N"/>
</dbReference>
<dbReference type="RefSeq" id="WP_041096518.1">
    <property type="nucleotide sequence ID" value="NZ_JARTHD010000062.1"/>
</dbReference>
<accession>A0ABR5APN9</accession>
<name>A0ABR5APN9_BACBA</name>
<dbReference type="Proteomes" id="UP000031982">
    <property type="component" value="Unassembled WGS sequence"/>
</dbReference>
<dbReference type="InterPro" id="IPR027417">
    <property type="entry name" value="P-loop_NTPase"/>
</dbReference>
<feature type="domain" description="D-glutamate N-acetyltransferase-like N-terminal" evidence="1">
    <location>
        <begin position="5"/>
        <end position="52"/>
    </location>
</feature>
<gene>
    <name evidence="2" type="ORF">SD77_2753</name>
</gene>
<proteinExistence type="predicted"/>
<dbReference type="Pfam" id="PF17396">
    <property type="entry name" value="DUF1611_N"/>
    <property type="match status" value="1"/>
</dbReference>
<evidence type="ECO:0000313" key="3">
    <source>
        <dbReference type="Proteomes" id="UP000031982"/>
    </source>
</evidence>